<protein>
    <submittedName>
        <fullName evidence="5">Transcriptional regulator, ArsR family</fullName>
    </submittedName>
</protein>
<dbReference type="STRING" id="457570.Nther_0989"/>
<proteinExistence type="predicted"/>
<dbReference type="SMART" id="SM00418">
    <property type="entry name" value="HTH_ARSR"/>
    <property type="match status" value="1"/>
</dbReference>
<dbReference type="FunCoup" id="B2A0L2">
    <property type="interactions" value="61"/>
</dbReference>
<keyword evidence="1" id="KW-0805">Transcription regulation</keyword>
<evidence type="ECO:0000313" key="5">
    <source>
        <dbReference type="EMBL" id="ACB84573.1"/>
    </source>
</evidence>
<evidence type="ECO:0000313" key="6">
    <source>
        <dbReference type="Proteomes" id="UP000001683"/>
    </source>
</evidence>
<dbReference type="PANTHER" id="PTHR33154">
    <property type="entry name" value="TRANSCRIPTIONAL REGULATOR, ARSR FAMILY"/>
    <property type="match status" value="1"/>
</dbReference>
<name>B2A0L2_NATTJ</name>
<dbReference type="GO" id="GO:0003677">
    <property type="term" value="F:DNA binding"/>
    <property type="evidence" value="ECO:0007669"/>
    <property type="project" value="UniProtKB-KW"/>
</dbReference>
<evidence type="ECO:0000259" key="4">
    <source>
        <dbReference type="PROSITE" id="PS50987"/>
    </source>
</evidence>
<dbReference type="InParanoid" id="B2A0L2"/>
<dbReference type="CDD" id="cd00090">
    <property type="entry name" value="HTH_ARSR"/>
    <property type="match status" value="1"/>
</dbReference>
<dbReference type="PANTHER" id="PTHR33154:SF33">
    <property type="entry name" value="TRANSCRIPTIONAL REPRESSOR SDPR"/>
    <property type="match status" value="1"/>
</dbReference>
<feature type="domain" description="HTH arsR-type" evidence="4">
    <location>
        <begin position="1"/>
        <end position="92"/>
    </location>
</feature>
<organism evidence="5 6">
    <name type="scientific">Natranaerobius thermophilus (strain ATCC BAA-1301 / DSM 18059 / JW/NM-WN-LF)</name>
    <dbReference type="NCBI Taxonomy" id="457570"/>
    <lineage>
        <taxon>Bacteria</taxon>
        <taxon>Bacillati</taxon>
        <taxon>Bacillota</taxon>
        <taxon>Clostridia</taxon>
        <taxon>Natranaerobiales</taxon>
        <taxon>Natranaerobiaceae</taxon>
        <taxon>Natranaerobius</taxon>
    </lineage>
</organism>
<keyword evidence="6" id="KW-1185">Reference proteome</keyword>
<dbReference type="KEGG" id="nth:Nther_0989"/>
<evidence type="ECO:0000256" key="2">
    <source>
        <dbReference type="ARBA" id="ARBA00023125"/>
    </source>
</evidence>
<dbReference type="InterPro" id="IPR001845">
    <property type="entry name" value="HTH_ArsR_DNA-bd_dom"/>
</dbReference>
<dbReference type="EMBL" id="CP001034">
    <property type="protein sequence ID" value="ACB84573.1"/>
    <property type="molecule type" value="Genomic_DNA"/>
</dbReference>
<dbReference type="InterPro" id="IPR011991">
    <property type="entry name" value="ArsR-like_HTH"/>
</dbReference>
<gene>
    <name evidence="5" type="ordered locus">Nther_0989</name>
</gene>
<reference evidence="5 6" key="2">
    <citation type="journal article" date="2011" name="J. Bacteriol.">
        <title>Complete genome sequence of the anaerobic, halophilic alkalithermophile Natranaerobius thermophilus JW/NM-WN-LF.</title>
        <authorList>
            <person name="Zhao B."/>
            <person name="Mesbah N.M."/>
            <person name="Dalin E."/>
            <person name="Goodwin L."/>
            <person name="Nolan M."/>
            <person name="Pitluck S."/>
            <person name="Chertkov O."/>
            <person name="Brettin T.S."/>
            <person name="Han J."/>
            <person name="Larimer F.W."/>
            <person name="Land M.L."/>
            <person name="Hauser L."/>
            <person name="Kyrpides N."/>
            <person name="Wiegel J."/>
        </authorList>
    </citation>
    <scope>NUCLEOTIDE SEQUENCE [LARGE SCALE GENOMIC DNA]</scope>
    <source>
        <strain evidence="6">ATCC BAA-1301 / DSM 18059 / JW/NM-WN-LF</strain>
    </source>
</reference>
<dbReference type="Pfam" id="PF01022">
    <property type="entry name" value="HTH_5"/>
    <property type="match status" value="1"/>
</dbReference>
<dbReference type="PROSITE" id="PS50987">
    <property type="entry name" value="HTH_ARSR_2"/>
    <property type="match status" value="1"/>
</dbReference>
<dbReference type="eggNOG" id="COG0640">
    <property type="taxonomic scope" value="Bacteria"/>
</dbReference>
<dbReference type="Proteomes" id="UP000001683">
    <property type="component" value="Chromosome"/>
</dbReference>
<dbReference type="PRINTS" id="PR00778">
    <property type="entry name" value="HTHARSR"/>
</dbReference>
<reference evidence="5 6" key="1">
    <citation type="submission" date="2008-04" db="EMBL/GenBank/DDBJ databases">
        <title>Complete sequence of chromosome of Natranaerobius thermophilus JW/NM-WN-LF.</title>
        <authorList>
            <consortium name="US DOE Joint Genome Institute"/>
            <person name="Copeland A."/>
            <person name="Lucas S."/>
            <person name="Lapidus A."/>
            <person name="Glavina del Rio T."/>
            <person name="Dalin E."/>
            <person name="Tice H."/>
            <person name="Bruce D."/>
            <person name="Goodwin L."/>
            <person name="Pitluck S."/>
            <person name="Chertkov O."/>
            <person name="Brettin T."/>
            <person name="Detter J.C."/>
            <person name="Han C."/>
            <person name="Kuske C.R."/>
            <person name="Schmutz J."/>
            <person name="Larimer F."/>
            <person name="Land M."/>
            <person name="Hauser L."/>
            <person name="Kyrpides N."/>
            <person name="Lykidis A."/>
            <person name="Mesbah N.M."/>
            <person name="Wiegel J."/>
        </authorList>
    </citation>
    <scope>NUCLEOTIDE SEQUENCE [LARGE SCALE GENOMIC DNA]</scope>
    <source>
        <strain evidence="6">ATCC BAA-1301 / DSM 18059 / JW/NM-WN-LF</strain>
    </source>
</reference>
<dbReference type="Gene3D" id="1.10.10.10">
    <property type="entry name" value="Winged helix-like DNA-binding domain superfamily/Winged helix DNA-binding domain"/>
    <property type="match status" value="1"/>
</dbReference>
<dbReference type="HOGENOM" id="CLU_097806_3_1_9"/>
<sequence length="105" mass="11971">MITMNHIETIKALGDNTRFKIIELLISHDYCVGALANNLGLTKAAVSQHLKVLRQAGIVWGEKRGYFTHYTVNKEVLKELSELFFELHKQSRVENTTCNKGCHNK</sequence>
<dbReference type="SUPFAM" id="SSF46785">
    <property type="entry name" value="Winged helix' DNA-binding domain"/>
    <property type="match status" value="1"/>
</dbReference>
<dbReference type="InterPro" id="IPR051081">
    <property type="entry name" value="HTH_MetalResp_TranReg"/>
</dbReference>
<evidence type="ECO:0000256" key="3">
    <source>
        <dbReference type="ARBA" id="ARBA00023163"/>
    </source>
</evidence>
<dbReference type="InterPro" id="IPR036388">
    <property type="entry name" value="WH-like_DNA-bd_sf"/>
</dbReference>
<dbReference type="InterPro" id="IPR036390">
    <property type="entry name" value="WH_DNA-bd_sf"/>
</dbReference>
<evidence type="ECO:0000256" key="1">
    <source>
        <dbReference type="ARBA" id="ARBA00023015"/>
    </source>
</evidence>
<dbReference type="GO" id="GO:0003700">
    <property type="term" value="F:DNA-binding transcription factor activity"/>
    <property type="evidence" value="ECO:0007669"/>
    <property type="project" value="InterPro"/>
</dbReference>
<accession>B2A0L2</accession>
<dbReference type="AlphaFoldDB" id="B2A0L2"/>
<keyword evidence="3" id="KW-0804">Transcription</keyword>
<keyword evidence="2" id="KW-0238">DNA-binding</keyword>
<dbReference type="NCBIfam" id="NF033788">
    <property type="entry name" value="HTH_metalloreg"/>
    <property type="match status" value="1"/>
</dbReference>